<dbReference type="HOGENOM" id="CLU_2275687_0_0_10"/>
<organism evidence="2 3">
    <name type="scientific">Spirosoma radiotolerans</name>
    <dbReference type="NCBI Taxonomy" id="1379870"/>
    <lineage>
        <taxon>Bacteria</taxon>
        <taxon>Pseudomonadati</taxon>
        <taxon>Bacteroidota</taxon>
        <taxon>Cytophagia</taxon>
        <taxon>Cytophagales</taxon>
        <taxon>Cytophagaceae</taxon>
        <taxon>Spirosoma</taxon>
    </lineage>
</organism>
<feature type="region of interest" description="Disordered" evidence="1">
    <location>
        <begin position="64"/>
        <end position="102"/>
    </location>
</feature>
<dbReference type="Proteomes" id="UP000033054">
    <property type="component" value="Chromosome"/>
</dbReference>
<accession>A0A0E3V7S3</accession>
<dbReference type="AlphaFoldDB" id="A0A0E3V7S3"/>
<dbReference type="EMBL" id="CP010429">
    <property type="protein sequence ID" value="AKD55696.1"/>
    <property type="molecule type" value="Genomic_DNA"/>
</dbReference>
<proteinExistence type="predicted"/>
<dbReference type="KEGG" id="srd:SD10_13085"/>
<name>A0A0E3V7S3_9BACT</name>
<keyword evidence="3" id="KW-1185">Reference proteome</keyword>
<evidence type="ECO:0008006" key="4">
    <source>
        <dbReference type="Google" id="ProtNLM"/>
    </source>
</evidence>
<gene>
    <name evidence="2" type="ORF">SD10_13085</name>
</gene>
<evidence type="ECO:0000256" key="1">
    <source>
        <dbReference type="SAM" id="MobiDB-lite"/>
    </source>
</evidence>
<evidence type="ECO:0000313" key="3">
    <source>
        <dbReference type="Proteomes" id="UP000033054"/>
    </source>
</evidence>
<sequence>MIPINEKLKAIFIALNTTPHKFLIDHQFNRMTIYNIVGGRTKPGLEILERLCQAEPRISAEYLLRGEGPPLRDPGKASSTARQLRGRQAHSSINRQVKSDGQ</sequence>
<reference evidence="2 3" key="1">
    <citation type="journal article" date="2014" name="Curr. Microbiol.">
        <title>Spirosoma radiotolerans sp. nov., a gamma-radiation-resistant bacterium isolated from gamma ray-irradiated soil.</title>
        <authorList>
            <person name="Lee J.J."/>
            <person name="Srinivasan S."/>
            <person name="Lim S."/>
            <person name="Joe M."/>
            <person name="Im S."/>
            <person name="Bae S.I."/>
            <person name="Park K.R."/>
            <person name="Han J.H."/>
            <person name="Park S.H."/>
            <person name="Joo B.M."/>
            <person name="Park S.J."/>
            <person name="Kim M.K."/>
        </authorList>
    </citation>
    <scope>NUCLEOTIDE SEQUENCE [LARGE SCALE GENOMIC DNA]</scope>
    <source>
        <strain evidence="2 3">DG5A</strain>
    </source>
</reference>
<dbReference type="PATRIC" id="fig|1379870.5.peg.2845"/>
<evidence type="ECO:0000313" key="2">
    <source>
        <dbReference type="EMBL" id="AKD55696.1"/>
    </source>
</evidence>
<protein>
    <recommendedName>
        <fullName evidence="4">XRE family transcriptional regulator</fullName>
    </recommendedName>
</protein>